<comment type="catalytic activity">
    <reaction evidence="7">
        <text>(S)-4-amino-5-oxopentanoate = 5-aminolevulinate</text>
        <dbReference type="Rhea" id="RHEA:14265"/>
        <dbReference type="ChEBI" id="CHEBI:57501"/>
        <dbReference type="ChEBI" id="CHEBI:356416"/>
        <dbReference type="EC" id="5.4.3.8"/>
    </reaction>
</comment>
<dbReference type="NCBIfam" id="TIGR00713">
    <property type="entry name" value="hemL"/>
    <property type="match status" value="1"/>
</dbReference>
<evidence type="ECO:0000256" key="5">
    <source>
        <dbReference type="ARBA" id="ARBA00023235"/>
    </source>
</evidence>
<dbReference type="GO" id="GO:0008483">
    <property type="term" value="F:transaminase activity"/>
    <property type="evidence" value="ECO:0007669"/>
    <property type="project" value="InterPro"/>
</dbReference>
<keyword evidence="6 7" id="KW-0627">Porphyrin biosynthesis</keyword>
<dbReference type="GO" id="GO:0042286">
    <property type="term" value="F:glutamate-1-semialdehyde 2,1-aminomutase activity"/>
    <property type="evidence" value="ECO:0007669"/>
    <property type="project" value="UniProtKB-UniRule"/>
</dbReference>
<evidence type="ECO:0000256" key="7">
    <source>
        <dbReference type="HAMAP-Rule" id="MF_00375"/>
    </source>
</evidence>
<dbReference type="GO" id="GO:0005737">
    <property type="term" value="C:cytoplasm"/>
    <property type="evidence" value="ECO:0007669"/>
    <property type="project" value="UniProtKB-SubCell"/>
</dbReference>
<dbReference type="FunFam" id="3.40.640.10:FF:000021">
    <property type="entry name" value="Glutamate-1-semialdehyde 2,1-aminomutase"/>
    <property type="match status" value="1"/>
</dbReference>
<evidence type="ECO:0000256" key="4">
    <source>
        <dbReference type="ARBA" id="ARBA00022898"/>
    </source>
</evidence>
<evidence type="ECO:0000256" key="6">
    <source>
        <dbReference type="ARBA" id="ARBA00023244"/>
    </source>
</evidence>
<dbReference type="PROSITE" id="PS00600">
    <property type="entry name" value="AA_TRANSFER_CLASS_3"/>
    <property type="match status" value="1"/>
</dbReference>
<reference evidence="9" key="1">
    <citation type="submission" date="2010-03" db="EMBL/GenBank/DDBJ databases">
        <title>The genome sequence of Thermus scotoductus SA-01.</title>
        <authorList>
            <person name="Gounder K."/>
            <person name="Liesegang H."/>
            <person name="Brzuszkiewicz E."/>
            <person name="Wollherr A."/>
            <person name="Daniel R."/>
            <person name="Gottschalk G."/>
            <person name="van Heerden E."/>
            <person name="Litthauer D."/>
        </authorList>
    </citation>
    <scope>NUCLEOTIDE SEQUENCE [LARGE SCALE GENOMIC DNA]</scope>
    <source>
        <strain evidence="9">ATCC 700910 / SA-01</strain>
    </source>
</reference>
<dbReference type="InterPro" id="IPR015421">
    <property type="entry name" value="PyrdxlP-dep_Trfase_major"/>
</dbReference>
<dbReference type="NCBIfam" id="NF000818">
    <property type="entry name" value="PRK00062.1"/>
    <property type="match status" value="1"/>
</dbReference>
<keyword evidence="5 7" id="KW-0413">Isomerase</keyword>
<dbReference type="Pfam" id="PF00202">
    <property type="entry name" value="Aminotran_3"/>
    <property type="match status" value="1"/>
</dbReference>
<dbReference type="KEGG" id="tsc:TSC_c13470"/>
<dbReference type="InterPro" id="IPR049704">
    <property type="entry name" value="Aminotrans_3_PPA_site"/>
</dbReference>
<feature type="modified residue" description="N6-(pyridoxal phosphate)lysine" evidence="7">
    <location>
        <position position="334"/>
    </location>
</feature>
<name>E8PRD7_THESS</name>
<dbReference type="SUPFAM" id="SSF53383">
    <property type="entry name" value="PLP-dependent transferases"/>
    <property type="match status" value="1"/>
</dbReference>
<dbReference type="CDD" id="cd00610">
    <property type="entry name" value="OAT_like"/>
    <property type="match status" value="1"/>
</dbReference>
<protein>
    <recommendedName>
        <fullName evidence="7">Glutamate-1-semialdehyde 2,1-aminomutase</fullName>
        <shortName evidence="7">GSA</shortName>
        <ecNumber evidence="7">5.4.3.8</ecNumber>
    </recommendedName>
    <alternativeName>
        <fullName evidence="7">Glutamate-1-semialdehyde aminotransferase</fullName>
        <shortName evidence="7">GSA-AT</shortName>
    </alternativeName>
</protein>
<dbReference type="Gene3D" id="3.40.640.10">
    <property type="entry name" value="Type I PLP-dependent aspartate aminotransferase-like (Major domain)"/>
    <property type="match status" value="1"/>
</dbReference>
<evidence type="ECO:0000256" key="3">
    <source>
        <dbReference type="ARBA" id="ARBA00008981"/>
    </source>
</evidence>
<comment type="subcellular location">
    <subcellularLocation>
        <location evidence="7">Cytoplasm</location>
    </subcellularLocation>
</comment>
<dbReference type="AlphaFoldDB" id="E8PRD7"/>
<dbReference type="InterPro" id="IPR005814">
    <property type="entry name" value="Aminotrans_3"/>
</dbReference>
<evidence type="ECO:0000313" key="8">
    <source>
        <dbReference type="EMBL" id="ADW21966.1"/>
    </source>
</evidence>
<organism evidence="8 9">
    <name type="scientific">Thermus scotoductus (strain ATCC 700910 / SA-01)</name>
    <dbReference type="NCBI Taxonomy" id="743525"/>
    <lineage>
        <taxon>Bacteria</taxon>
        <taxon>Thermotogati</taxon>
        <taxon>Deinococcota</taxon>
        <taxon>Deinococci</taxon>
        <taxon>Thermales</taxon>
        <taxon>Thermaceae</taxon>
        <taxon>Thermus</taxon>
    </lineage>
</organism>
<comment type="pathway">
    <text evidence="2 7">Porphyrin-containing compound metabolism; protoporphyrin-IX biosynthesis; 5-aminolevulinate from L-glutamyl-tRNA(Glu): step 2/2.</text>
</comment>
<dbReference type="PANTHER" id="PTHR43713">
    <property type="entry name" value="GLUTAMATE-1-SEMIALDEHYDE 2,1-AMINOMUTASE"/>
    <property type="match status" value="1"/>
</dbReference>
<accession>E8PRD7</accession>
<dbReference type="EC" id="5.4.3.8" evidence="7"/>
<evidence type="ECO:0000256" key="1">
    <source>
        <dbReference type="ARBA" id="ARBA00001933"/>
    </source>
</evidence>
<dbReference type="Proteomes" id="UP000008087">
    <property type="component" value="Chromosome"/>
</dbReference>
<keyword evidence="7" id="KW-0963">Cytoplasm</keyword>
<comment type="similarity">
    <text evidence="3 7">Belongs to the class-III pyridoxal-phosphate-dependent aminotransferase family. HemL subfamily.</text>
</comment>
<dbReference type="PANTHER" id="PTHR43713:SF3">
    <property type="entry name" value="GLUTAMATE-1-SEMIALDEHYDE 2,1-AMINOMUTASE 1, CHLOROPLASTIC-RELATED"/>
    <property type="match status" value="1"/>
</dbReference>
<dbReference type="Gene3D" id="3.90.1150.10">
    <property type="entry name" value="Aspartate Aminotransferase, domain 1"/>
    <property type="match status" value="1"/>
</dbReference>
<dbReference type="EMBL" id="CP001962">
    <property type="protein sequence ID" value="ADW21966.1"/>
    <property type="molecule type" value="Genomic_DNA"/>
</dbReference>
<dbReference type="GO" id="GO:0030170">
    <property type="term" value="F:pyridoxal phosphate binding"/>
    <property type="evidence" value="ECO:0007669"/>
    <property type="project" value="InterPro"/>
</dbReference>
<dbReference type="InterPro" id="IPR015424">
    <property type="entry name" value="PyrdxlP-dep_Trfase"/>
</dbReference>
<dbReference type="HAMAP" id="MF_00375">
    <property type="entry name" value="HemL_aminotrans_3"/>
    <property type="match status" value="1"/>
</dbReference>
<evidence type="ECO:0000313" key="9">
    <source>
        <dbReference type="Proteomes" id="UP000008087"/>
    </source>
</evidence>
<dbReference type="InterPro" id="IPR004639">
    <property type="entry name" value="4pyrrol_synth_GluAld_NH2Trfase"/>
</dbReference>
<evidence type="ECO:0000256" key="2">
    <source>
        <dbReference type="ARBA" id="ARBA00004819"/>
    </source>
</evidence>
<dbReference type="eggNOG" id="COG0001">
    <property type="taxonomic scope" value="Bacteria"/>
</dbReference>
<gene>
    <name evidence="7 8" type="primary">hemL</name>
    <name evidence="8" type="ordered locus">TSC_c13470</name>
</gene>
<keyword evidence="4 7" id="KW-0663">Pyridoxal phosphate</keyword>
<dbReference type="GO" id="GO:0006782">
    <property type="term" value="P:protoporphyrinogen IX biosynthetic process"/>
    <property type="evidence" value="ECO:0007669"/>
    <property type="project" value="UniProtKB-UniRule"/>
</dbReference>
<sequence>MPCSGAERAAAVYVDEEPRSTGLFDPEKAIFAPHAHKEPYHVGSGAGHPLVTWPGGLATAFHWRKVKGMERPISERLFSEAQAHIPGGVSSPVRAFKAVGGTPPFLVRGEGAYVWDADGNRYVDYVLSWGPLILGHAHPEVIRRVKEVAEQGLTFGAPHPLEAELAKAVKRAYPQVELVRFVNSGTEATMSALRLARGYTGRKYVVKFRGNYHGHADGLLVEAGSGALTLGVPSSAGVPEEYASLTLVLEYNDPEGLRELLRTRGEEIAAIIFEPVVGNAGVLIPTEEFLKALHQAREYGILLIADEVMTGFRLAFGGATERLGLKPDLITLGKILGGGLPAAAYGGRREIMEKVAPLGPVYQAGTLSGNPLAMAAGLATLEILERNPGYYGYLETLGARLEAGLKEVLSQKGLPHTVNRLGSMITVFFTEGPVATFQEARRTDTELFKRFFHGLLDRGVYWPPSNFEAAFLSVAHKEEDVALTLEALEKAL</sequence>
<comment type="subunit">
    <text evidence="7">Homodimer.</text>
</comment>
<reference evidence="8 9" key="2">
    <citation type="journal article" date="2011" name="BMC Genomics">
        <title>Sequence of the hyperplastic genome of the naturally competent Thermus scotoductus SA-01.</title>
        <authorList>
            <person name="Gounder K."/>
            <person name="Brzuszkiewicz E."/>
            <person name="Liesegang H."/>
            <person name="Wollherr A."/>
            <person name="Daniel R."/>
            <person name="Gottschalk G."/>
            <person name="Reva O."/>
            <person name="Kumwenda B."/>
            <person name="Srivastava M."/>
            <person name="Bricio C."/>
            <person name="Berenguer J."/>
            <person name="van Heerden E."/>
            <person name="Litthauer D."/>
        </authorList>
    </citation>
    <scope>NUCLEOTIDE SEQUENCE [LARGE SCALE GENOMIC DNA]</scope>
    <source>
        <strain evidence="9">ATCC 700910 / SA-01</strain>
    </source>
</reference>
<dbReference type="HOGENOM" id="CLU_016922_1_5_0"/>
<dbReference type="UniPathway" id="UPA00251">
    <property type="reaction ID" value="UER00317"/>
</dbReference>
<dbReference type="STRING" id="743525.TSC_c13470"/>
<proteinExistence type="inferred from homology"/>
<comment type="cofactor">
    <cofactor evidence="1 7">
        <name>pyridoxal 5'-phosphate</name>
        <dbReference type="ChEBI" id="CHEBI:597326"/>
    </cofactor>
</comment>
<dbReference type="InterPro" id="IPR015422">
    <property type="entry name" value="PyrdxlP-dep_Trfase_small"/>
</dbReference>